<name>A0A328AA95_9CAUL</name>
<protein>
    <submittedName>
        <fullName evidence="1">Uncharacterized protein</fullName>
    </submittedName>
</protein>
<evidence type="ECO:0000313" key="2">
    <source>
        <dbReference type="Proteomes" id="UP000249725"/>
    </source>
</evidence>
<sequence length="264" mass="29492">MYTDDALRQGWVRGLNAVSGKQSIELKHWLKVGTYAVESLSTLDRIVLRPADIAVPLGALACDVNRTCISSIETAQSIAEVQGLPKSLAWMLIKLYYSSFFAANALLRIQGVSCSYLDIEEVLSLRRVAHSYGMRDAAKISSGQYLLTFDMAAREIVVEKNSRLASHEFVWSVYVAKIGEIRAKLSGALLASAYVKKVDLVLASLQDALNDQGRVNGNWLSQVRNAVNYRQELGVWYPYQGKRQAPRGEARSRRQRELIPRCSH</sequence>
<dbReference type="RefSeq" id="WP_111516010.1">
    <property type="nucleotide sequence ID" value="NZ_QFYR01000004.1"/>
</dbReference>
<dbReference type="OrthoDB" id="1525375at2"/>
<dbReference type="AlphaFoldDB" id="A0A328AA95"/>
<proteinExistence type="predicted"/>
<evidence type="ECO:0000313" key="1">
    <source>
        <dbReference type="EMBL" id="RAK51475.1"/>
    </source>
</evidence>
<gene>
    <name evidence="1" type="ORF">DJ018_16200</name>
</gene>
<accession>A0A328AA95</accession>
<dbReference type="EMBL" id="QFYR01000004">
    <property type="protein sequence ID" value="RAK51475.1"/>
    <property type="molecule type" value="Genomic_DNA"/>
</dbReference>
<organism evidence="1 2">
    <name type="scientific">Phenylobacterium deserti</name>
    <dbReference type="NCBI Taxonomy" id="1914756"/>
    <lineage>
        <taxon>Bacteria</taxon>
        <taxon>Pseudomonadati</taxon>
        <taxon>Pseudomonadota</taxon>
        <taxon>Alphaproteobacteria</taxon>
        <taxon>Caulobacterales</taxon>
        <taxon>Caulobacteraceae</taxon>
        <taxon>Phenylobacterium</taxon>
    </lineage>
</organism>
<keyword evidence="2" id="KW-1185">Reference proteome</keyword>
<reference evidence="2" key="1">
    <citation type="submission" date="2018-05" db="EMBL/GenBank/DDBJ databases">
        <authorList>
            <person name="Li X."/>
        </authorList>
    </citation>
    <scope>NUCLEOTIDE SEQUENCE [LARGE SCALE GENOMIC DNA]</scope>
    <source>
        <strain evidence="2">YIM 73061</strain>
    </source>
</reference>
<comment type="caution">
    <text evidence="1">The sequence shown here is derived from an EMBL/GenBank/DDBJ whole genome shotgun (WGS) entry which is preliminary data.</text>
</comment>
<dbReference type="Proteomes" id="UP000249725">
    <property type="component" value="Unassembled WGS sequence"/>
</dbReference>